<protein>
    <submittedName>
        <fullName evidence="7">Outer membrane scaffolding protein for murein synthesis (MipA/OmpV family)</fullName>
    </submittedName>
</protein>
<proteinExistence type="inferred from homology"/>
<keyword evidence="8" id="KW-1185">Reference proteome</keyword>
<evidence type="ECO:0000256" key="2">
    <source>
        <dbReference type="ARBA" id="ARBA00005722"/>
    </source>
</evidence>
<evidence type="ECO:0000313" key="7">
    <source>
        <dbReference type="EMBL" id="PXW58264.1"/>
    </source>
</evidence>
<feature type="chain" id="PRO_5041067778" evidence="6">
    <location>
        <begin position="23"/>
        <end position="274"/>
    </location>
</feature>
<evidence type="ECO:0000256" key="5">
    <source>
        <dbReference type="ARBA" id="ARBA00023237"/>
    </source>
</evidence>
<evidence type="ECO:0000256" key="3">
    <source>
        <dbReference type="ARBA" id="ARBA00022729"/>
    </source>
</evidence>
<dbReference type="RefSeq" id="WP_110375540.1">
    <property type="nucleotide sequence ID" value="NZ_CAKNFM010000006.1"/>
</dbReference>
<dbReference type="PANTHER" id="PTHR38776:SF1">
    <property type="entry name" value="MLTA-INTERACTING PROTEIN-RELATED"/>
    <property type="match status" value="1"/>
</dbReference>
<dbReference type="Proteomes" id="UP000248021">
    <property type="component" value="Unassembled WGS sequence"/>
</dbReference>
<dbReference type="EMBL" id="QJJK01000006">
    <property type="protein sequence ID" value="PXW58264.1"/>
    <property type="molecule type" value="Genomic_DNA"/>
</dbReference>
<keyword evidence="3 6" id="KW-0732">Signal</keyword>
<evidence type="ECO:0000256" key="4">
    <source>
        <dbReference type="ARBA" id="ARBA00023136"/>
    </source>
</evidence>
<comment type="subcellular location">
    <subcellularLocation>
        <location evidence="1">Cell outer membrane</location>
    </subcellularLocation>
</comment>
<keyword evidence="5" id="KW-0998">Cell outer membrane</keyword>
<dbReference type="PANTHER" id="PTHR38776">
    <property type="entry name" value="MLTA-INTERACTING PROTEIN-RELATED"/>
    <property type="match status" value="1"/>
</dbReference>
<evidence type="ECO:0000256" key="6">
    <source>
        <dbReference type="SAM" id="SignalP"/>
    </source>
</evidence>
<dbReference type="Pfam" id="PF06629">
    <property type="entry name" value="MipA"/>
    <property type="match status" value="1"/>
</dbReference>
<reference evidence="7 8" key="1">
    <citation type="submission" date="2018-05" db="EMBL/GenBank/DDBJ databases">
        <title>Genomic Encyclopedia of Type Strains, Phase IV (KMG-IV): sequencing the most valuable type-strain genomes for metagenomic binning, comparative biology and taxonomic classification.</title>
        <authorList>
            <person name="Goeker M."/>
        </authorList>
    </citation>
    <scope>NUCLEOTIDE SEQUENCE [LARGE SCALE GENOMIC DNA]</scope>
    <source>
        <strain evidence="7 8">DSM 6462</strain>
    </source>
</reference>
<name>A0A2V3U6W4_9HYPH</name>
<comment type="similarity">
    <text evidence="2">Belongs to the MipA/OmpV family.</text>
</comment>
<organism evidence="7 8">
    <name type="scientific">Chelatococcus asaccharovorans</name>
    <dbReference type="NCBI Taxonomy" id="28210"/>
    <lineage>
        <taxon>Bacteria</taxon>
        <taxon>Pseudomonadati</taxon>
        <taxon>Pseudomonadota</taxon>
        <taxon>Alphaproteobacteria</taxon>
        <taxon>Hyphomicrobiales</taxon>
        <taxon>Chelatococcaceae</taxon>
        <taxon>Chelatococcus</taxon>
    </lineage>
</organism>
<dbReference type="GO" id="GO:0009279">
    <property type="term" value="C:cell outer membrane"/>
    <property type="evidence" value="ECO:0007669"/>
    <property type="project" value="UniProtKB-SubCell"/>
</dbReference>
<evidence type="ECO:0000313" key="8">
    <source>
        <dbReference type="Proteomes" id="UP000248021"/>
    </source>
</evidence>
<keyword evidence="4" id="KW-0472">Membrane</keyword>
<evidence type="ECO:0000256" key="1">
    <source>
        <dbReference type="ARBA" id="ARBA00004442"/>
    </source>
</evidence>
<accession>A0A2V3U6W4</accession>
<comment type="caution">
    <text evidence="7">The sequence shown here is derived from an EMBL/GenBank/DDBJ whole genome shotgun (WGS) entry which is preliminary data.</text>
</comment>
<gene>
    <name evidence="7" type="ORF">C7450_106446</name>
</gene>
<dbReference type="OrthoDB" id="5462484at2"/>
<sequence>MVRYALPAFGLGLLMTSGAALATDWSIPTEATATRQPDSQWVVTLKGNGIVNPDYLGAKDYTFTPFPSIGIRKASTPYQFSAPDDGIGIALFQNEWFNIGPVARYRPGRYLDGNRELYGLNKVQWTIQGGVYAEVWPTQNLRGRVEIRHGFRADDGWVGDLAADFVQPIGNLTLSAGPRMMFGNGKFMRTNFGVDASEAALNWQVYPYKPSAGLFGAGIAAAGTYKFNDNWSTTLQASWTRLVQDASKSPIVSNLGSKDQFVVGLSAAYSFYMR</sequence>
<dbReference type="AlphaFoldDB" id="A0A2V3U6W4"/>
<dbReference type="InterPro" id="IPR010583">
    <property type="entry name" value="MipA"/>
</dbReference>
<feature type="signal peptide" evidence="6">
    <location>
        <begin position="1"/>
        <end position="22"/>
    </location>
</feature>